<protein>
    <submittedName>
        <fullName evidence="1">Betaine-aldehyde dehydrogenase</fullName>
        <ecNumber evidence="1">1.2.1.8</ecNumber>
    </submittedName>
</protein>
<name>A0A9K3NPH5_HELAN</name>
<dbReference type="Proteomes" id="UP000215914">
    <property type="component" value="Unassembled WGS sequence"/>
</dbReference>
<evidence type="ECO:0000313" key="2">
    <source>
        <dbReference type="Proteomes" id="UP000215914"/>
    </source>
</evidence>
<evidence type="ECO:0000313" key="1">
    <source>
        <dbReference type="EMBL" id="KAF5807140.1"/>
    </source>
</evidence>
<dbReference type="EC" id="1.2.1.8" evidence="1"/>
<dbReference type="InterPro" id="IPR016161">
    <property type="entry name" value="Ald_DH/histidinol_DH"/>
</dbReference>
<dbReference type="InterPro" id="IPR016162">
    <property type="entry name" value="Ald_DH_N"/>
</dbReference>
<sequence length="75" mass="8402">MSRCLFRFPLSNKLEISILRIRRDIPAATAKDVDIAVEAARKALKRNGKDWASALGAHRAKYLRAIASKVCIHLD</sequence>
<dbReference type="GO" id="GO:0008802">
    <property type="term" value="F:betaine-aldehyde dehydrogenase (NAD+) activity"/>
    <property type="evidence" value="ECO:0007669"/>
    <property type="project" value="UniProtKB-EC"/>
</dbReference>
<accession>A0A9K3NPH5</accession>
<dbReference type="AlphaFoldDB" id="A0A9K3NPH5"/>
<reference evidence="1" key="2">
    <citation type="submission" date="2020-06" db="EMBL/GenBank/DDBJ databases">
        <title>Helianthus annuus Genome sequencing and assembly Release 2.</title>
        <authorList>
            <person name="Gouzy J."/>
            <person name="Langlade N."/>
            <person name="Munos S."/>
        </authorList>
    </citation>
    <scope>NUCLEOTIDE SEQUENCE</scope>
    <source>
        <tissue evidence="1">Leaves</tissue>
    </source>
</reference>
<dbReference type="SUPFAM" id="SSF53720">
    <property type="entry name" value="ALDH-like"/>
    <property type="match status" value="1"/>
</dbReference>
<dbReference type="PANTHER" id="PTHR42804:SF1">
    <property type="entry name" value="ALDEHYDE DEHYDROGENASE-RELATED"/>
    <property type="match status" value="1"/>
</dbReference>
<keyword evidence="1" id="KW-0560">Oxidoreductase</keyword>
<gene>
    <name evidence="1" type="ORF">HanXRQr2_Chr05g0230221</name>
</gene>
<dbReference type="Gramene" id="mRNA:HanXRQr2_Chr05g0230221">
    <property type="protein sequence ID" value="mRNA:HanXRQr2_Chr05g0230221"/>
    <property type="gene ID" value="HanXRQr2_Chr05g0230221"/>
</dbReference>
<dbReference type="EMBL" id="MNCJ02000320">
    <property type="protein sequence ID" value="KAF5807140.1"/>
    <property type="molecule type" value="Genomic_DNA"/>
</dbReference>
<comment type="caution">
    <text evidence="1">The sequence shown here is derived from an EMBL/GenBank/DDBJ whole genome shotgun (WGS) entry which is preliminary data.</text>
</comment>
<organism evidence="1 2">
    <name type="scientific">Helianthus annuus</name>
    <name type="common">Common sunflower</name>
    <dbReference type="NCBI Taxonomy" id="4232"/>
    <lineage>
        <taxon>Eukaryota</taxon>
        <taxon>Viridiplantae</taxon>
        <taxon>Streptophyta</taxon>
        <taxon>Embryophyta</taxon>
        <taxon>Tracheophyta</taxon>
        <taxon>Spermatophyta</taxon>
        <taxon>Magnoliopsida</taxon>
        <taxon>eudicotyledons</taxon>
        <taxon>Gunneridae</taxon>
        <taxon>Pentapetalae</taxon>
        <taxon>asterids</taxon>
        <taxon>campanulids</taxon>
        <taxon>Asterales</taxon>
        <taxon>Asteraceae</taxon>
        <taxon>Asteroideae</taxon>
        <taxon>Heliantheae alliance</taxon>
        <taxon>Heliantheae</taxon>
        <taxon>Helianthus</taxon>
    </lineage>
</organism>
<dbReference type="PANTHER" id="PTHR42804">
    <property type="entry name" value="ALDEHYDE DEHYDROGENASE"/>
    <property type="match status" value="1"/>
</dbReference>
<proteinExistence type="predicted"/>
<keyword evidence="2" id="KW-1185">Reference proteome</keyword>
<reference evidence="1" key="1">
    <citation type="journal article" date="2017" name="Nature">
        <title>The sunflower genome provides insights into oil metabolism, flowering and Asterid evolution.</title>
        <authorList>
            <person name="Badouin H."/>
            <person name="Gouzy J."/>
            <person name="Grassa C.J."/>
            <person name="Murat F."/>
            <person name="Staton S.E."/>
            <person name="Cottret L."/>
            <person name="Lelandais-Briere C."/>
            <person name="Owens G.L."/>
            <person name="Carrere S."/>
            <person name="Mayjonade B."/>
            <person name="Legrand L."/>
            <person name="Gill N."/>
            <person name="Kane N.C."/>
            <person name="Bowers J.E."/>
            <person name="Hubner S."/>
            <person name="Bellec A."/>
            <person name="Berard A."/>
            <person name="Berges H."/>
            <person name="Blanchet N."/>
            <person name="Boniface M.C."/>
            <person name="Brunel D."/>
            <person name="Catrice O."/>
            <person name="Chaidir N."/>
            <person name="Claudel C."/>
            <person name="Donnadieu C."/>
            <person name="Faraut T."/>
            <person name="Fievet G."/>
            <person name="Helmstetter N."/>
            <person name="King M."/>
            <person name="Knapp S.J."/>
            <person name="Lai Z."/>
            <person name="Le Paslier M.C."/>
            <person name="Lippi Y."/>
            <person name="Lorenzon L."/>
            <person name="Mandel J.R."/>
            <person name="Marage G."/>
            <person name="Marchand G."/>
            <person name="Marquand E."/>
            <person name="Bret-Mestries E."/>
            <person name="Morien E."/>
            <person name="Nambeesan S."/>
            <person name="Nguyen T."/>
            <person name="Pegot-Espagnet P."/>
            <person name="Pouilly N."/>
            <person name="Raftis F."/>
            <person name="Sallet E."/>
            <person name="Schiex T."/>
            <person name="Thomas J."/>
            <person name="Vandecasteele C."/>
            <person name="Vares D."/>
            <person name="Vear F."/>
            <person name="Vautrin S."/>
            <person name="Crespi M."/>
            <person name="Mangin B."/>
            <person name="Burke J.M."/>
            <person name="Salse J."/>
            <person name="Munos S."/>
            <person name="Vincourt P."/>
            <person name="Rieseberg L.H."/>
            <person name="Langlade N.B."/>
        </authorList>
    </citation>
    <scope>NUCLEOTIDE SEQUENCE</scope>
    <source>
        <tissue evidence="1">Leaves</tissue>
    </source>
</reference>
<dbReference type="Gene3D" id="3.40.605.10">
    <property type="entry name" value="Aldehyde Dehydrogenase, Chain A, domain 1"/>
    <property type="match status" value="1"/>
</dbReference>